<proteinExistence type="predicted"/>
<accession>A0A3M3FK47</accession>
<organism evidence="1 2">
    <name type="scientific">Pseudomonas savastanoi pv. glycinea</name>
    <name type="common">Pseudomonas syringae pv. glycinea</name>
    <dbReference type="NCBI Taxonomy" id="318"/>
    <lineage>
        <taxon>Bacteria</taxon>
        <taxon>Pseudomonadati</taxon>
        <taxon>Pseudomonadota</taxon>
        <taxon>Gammaproteobacteria</taxon>
        <taxon>Pseudomonadales</taxon>
        <taxon>Pseudomonadaceae</taxon>
        <taxon>Pseudomonas</taxon>
    </lineage>
</organism>
<sequence length="97" mass="10766">MMILSCMSTPNLKKTTDYEKHSQSCCAALIALLNVLLLTVFFIPYSDISHADDLKSSIAEQSFLKQNSEWVVGYVDVGLGSEREPISFNYGNELLTA</sequence>
<comment type="caution">
    <text evidence="1">The sequence shown here is derived from an EMBL/GenBank/DDBJ whole genome shotgun (WGS) entry which is preliminary data.</text>
</comment>
<gene>
    <name evidence="1" type="ORF">ALQ74_200023</name>
</gene>
<name>A0A3M3FK47_PSESG</name>
<dbReference type="AlphaFoldDB" id="A0A3M3FK47"/>
<reference evidence="1 2" key="1">
    <citation type="submission" date="2018-08" db="EMBL/GenBank/DDBJ databases">
        <title>Recombination of ecologically and evolutionarily significant loci maintains genetic cohesion in the Pseudomonas syringae species complex.</title>
        <authorList>
            <person name="Dillon M."/>
            <person name="Thakur S."/>
            <person name="Almeida R.N.D."/>
            <person name="Weir B.S."/>
            <person name="Guttman D.S."/>
        </authorList>
    </citation>
    <scope>NUCLEOTIDE SEQUENCE [LARGE SCALE GENOMIC DNA]</scope>
    <source>
        <strain evidence="1 2">ICMP 4332</strain>
    </source>
</reference>
<protein>
    <submittedName>
        <fullName evidence="1">Uncharacterized protein</fullName>
    </submittedName>
</protein>
<evidence type="ECO:0000313" key="1">
    <source>
        <dbReference type="EMBL" id="RMM61612.1"/>
    </source>
</evidence>
<dbReference type="EMBL" id="RBOM01000226">
    <property type="protein sequence ID" value="RMM61612.1"/>
    <property type="molecule type" value="Genomic_DNA"/>
</dbReference>
<dbReference type="Proteomes" id="UP000279057">
    <property type="component" value="Unassembled WGS sequence"/>
</dbReference>
<evidence type="ECO:0000313" key="2">
    <source>
        <dbReference type="Proteomes" id="UP000279057"/>
    </source>
</evidence>